<reference evidence="1" key="1">
    <citation type="journal article" date="2011" name="Plant Physiol.">
        <title>Comprehensive sequence analysis of 24,783 barley full-length cDNAs derived from 12 clone libraries.</title>
        <authorList>
            <person name="Matsumoto T."/>
            <person name="Tanaka T."/>
            <person name="Sakai H."/>
            <person name="Amano N."/>
            <person name="Kanamori H."/>
            <person name="Kurita K."/>
            <person name="Kikuta A."/>
            <person name="Kamiya K."/>
            <person name="Yamamoto M."/>
            <person name="Ikawa H."/>
            <person name="Fujii N."/>
            <person name="Hori K."/>
            <person name="Itoh T."/>
            <person name="Sato K."/>
        </authorList>
    </citation>
    <scope>NUCLEOTIDE SEQUENCE</scope>
</reference>
<accession>F2E209</accession>
<organism evidence="1">
    <name type="scientific">Hordeum vulgare subsp. vulgare</name>
    <name type="common">Domesticated barley</name>
    <dbReference type="NCBI Taxonomy" id="112509"/>
    <lineage>
        <taxon>Eukaryota</taxon>
        <taxon>Viridiplantae</taxon>
        <taxon>Streptophyta</taxon>
        <taxon>Embryophyta</taxon>
        <taxon>Tracheophyta</taxon>
        <taxon>Spermatophyta</taxon>
        <taxon>Magnoliopsida</taxon>
        <taxon>Liliopsida</taxon>
        <taxon>Poales</taxon>
        <taxon>Poaceae</taxon>
        <taxon>BOP clade</taxon>
        <taxon>Pooideae</taxon>
        <taxon>Triticodae</taxon>
        <taxon>Triticeae</taxon>
        <taxon>Hordeinae</taxon>
        <taxon>Hordeum</taxon>
    </lineage>
</organism>
<protein>
    <submittedName>
        <fullName evidence="1">Predicted protein</fullName>
    </submittedName>
</protein>
<sequence>MYQPCEALGIEPIRSSINALAAPIKGPRVPSFIQPARTTSCRS</sequence>
<dbReference type="EMBL" id="AK370180">
    <property type="protein sequence ID" value="BAK01381.1"/>
    <property type="molecule type" value="mRNA"/>
</dbReference>
<dbReference type="AlphaFoldDB" id="F2E209"/>
<evidence type="ECO:0000313" key="1">
    <source>
        <dbReference type="EMBL" id="BAK01381.1"/>
    </source>
</evidence>
<proteinExistence type="evidence at transcript level"/>
<name>F2E209_HORVV</name>